<sequence>MTSNPVTMKPTKEDKKTHQKKEVSLSTFKRRDAAVRESAKIEVTTNVSGAAVRNGEMKPSLKTMYSEEQEKNHRQKKKRLNKTRKEVHVLKQNAKKDAAPATALYGYQLLVDVRDRGDQYAEARILDLVPDQKLLLVHYMGWNARFDAWVPLKQVKAHGSRCSVSIKKDISWNGKISLFAKREEVLQQKTTRTKQRGTLSPKEQKTTRKAPQSVTSKRKRHKDEMQETTQMELNARRTSKKVKTVTQPTMTSNYSKRTKLASTSSRRLSKRVQVAVGRIDEESVGKNESERADMVLDVEIQGREPSYDAGAVESECEEEDVTSPSRAKEGAIKWSSRSELDTDRLIKRQGKMERGTAANDPPNMKDTTVSADSTLISATATAHLPSRNGCSSVGSAIREKLAAIFRRRVQQKQEMEKIILDQSSFQQSLQDDLTALSDTASDAAGTQELEDNHRYVGSIQSAAAEEYQRQLQLFYHHQHFLAHDLSMNVASGDDQSRIPLQGGMIDPRIIQERLTAMEEHRHQQAHVQAYYHQLIYLRERNVRALAATQAFVTSSATVWEKQLRAPQSEDGTSSITSWKEMMMADSSETEEPSPIMEPANKAAATRSNAGTDDDETFKESESRTASSALDHERARKASSNAVEETAESSMTSLVSVSGSKCGPADTTTAESVVLYEFVL</sequence>
<reference evidence="1 2" key="1">
    <citation type="journal article" date="2022" name="bioRxiv">
        <title>The genome of the oomycete Peronosclerospora sorghi, a cosmopolitan pathogen of maize and sorghum, is inflated with dispersed pseudogenes.</title>
        <authorList>
            <person name="Fletcher K."/>
            <person name="Martin F."/>
            <person name="Isakeit T."/>
            <person name="Cavanaugh K."/>
            <person name="Magill C."/>
            <person name="Michelmore R."/>
        </authorList>
    </citation>
    <scope>NUCLEOTIDE SEQUENCE [LARGE SCALE GENOMIC DNA]</scope>
    <source>
        <strain evidence="1">P6</strain>
    </source>
</reference>
<evidence type="ECO:0000313" key="1">
    <source>
        <dbReference type="EMBL" id="KAI9910928.1"/>
    </source>
</evidence>
<evidence type="ECO:0000313" key="2">
    <source>
        <dbReference type="Proteomes" id="UP001163321"/>
    </source>
</evidence>
<dbReference type="EMBL" id="CM047585">
    <property type="protein sequence ID" value="KAI9910928.1"/>
    <property type="molecule type" value="Genomic_DNA"/>
</dbReference>
<organism evidence="1 2">
    <name type="scientific">Peronosclerospora sorghi</name>
    <dbReference type="NCBI Taxonomy" id="230839"/>
    <lineage>
        <taxon>Eukaryota</taxon>
        <taxon>Sar</taxon>
        <taxon>Stramenopiles</taxon>
        <taxon>Oomycota</taxon>
        <taxon>Peronosporomycetes</taxon>
        <taxon>Peronosporales</taxon>
        <taxon>Peronosporaceae</taxon>
        <taxon>Peronosclerospora</taxon>
    </lineage>
</organism>
<accession>A0ACC0VWL9</accession>
<comment type="caution">
    <text evidence="1">The sequence shown here is derived from an EMBL/GenBank/DDBJ whole genome shotgun (WGS) entry which is preliminary data.</text>
</comment>
<keyword evidence="2" id="KW-1185">Reference proteome</keyword>
<name>A0ACC0VWL9_9STRA</name>
<gene>
    <name evidence="1" type="ORF">PsorP6_011102</name>
</gene>
<proteinExistence type="predicted"/>
<protein>
    <submittedName>
        <fullName evidence="1">Uncharacterized protein</fullName>
    </submittedName>
</protein>
<dbReference type="Proteomes" id="UP001163321">
    <property type="component" value="Chromosome 6"/>
</dbReference>